<sequence>MTILWLRHGETALNAARVVQPADTPLSPRGLAQAAAAAARIATLQPVALLSSDMPRALQTAQAVAAATGLPVRTDPLLQERNFGALRGRAWSTLGFDPMLLEDAPEGGESMAGFHARVARAWARALAERQAADGLLVVVSHGLLIHAALQRHAHWPGGIMALPPRLANTSVSEVAAEAPHAVLRVDCTAHLVDPEAIGASDGAAA</sequence>
<feature type="binding site" evidence="2">
    <location>
        <position position="56"/>
    </location>
    <ligand>
        <name>substrate</name>
    </ligand>
</feature>
<evidence type="ECO:0000256" key="2">
    <source>
        <dbReference type="PIRSR" id="PIRSR613078-2"/>
    </source>
</evidence>
<dbReference type="PANTHER" id="PTHR48100:SF1">
    <property type="entry name" value="HISTIDINE PHOSPHATASE FAMILY PROTEIN-RELATED"/>
    <property type="match status" value="1"/>
</dbReference>
<dbReference type="Gene3D" id="3.40.50.1240">
    <property type="entry name" value="Phosphoglycerate mutase-like"/>
    <property type="match status" value="1"/>
</dbReference>
<proteinExistence type="predicted"/>
<name>A0A437JXB7_9BURK</name>
<dbReference type="OrthoDB" id="9781415at2"/>
<dbReference type="InterPro" id="IPR050275">
    <property type="entry name" value="PGM_Phosphatase"/>
</dbReference>
<dbReference type="SUPFAM" id="SSF53254">
    <property type="entry name" value="Phosphoglycerate mutase-like"/>
    <property type="match status" value="1"/>
</dbReference>
<evidence type="ECO:0000313" key="3">
    <source>
        <dbReference type="EMBL" id="RVT52324.1"/>
    </source>
</evidence>
<evidence type="ECO:0000256" key="1">
    <source>
        <dbReference type="PIRSR" id="PIRSR613078-1"/>
    </source>
</evidence>
<dbReference type="PANTHER" id="PTHR48100">
    <property type="entry name" value="BROAD-SPECIFICITY PHOSPHATASE YOR283W-RELATED"/>
    <property type="match status" value="1"/>
</dbReference>
<keyword evidence="4" id="KW-1185">Reference proteome</keyword>
<evidence type="ECO:0000313" key="4">
    <source>
        <dbReference type="Proteomes" id="UP000288178"/>
    </source>
</evidence>
<protein>
    <submittedName>
        <fullName evidence="3">Histidine phosphatase family protein</fullName>
    </submittedName>
</protein>
<feature type="active site" description="Proton donor/acceptor" evidence="1">
    <location>
        <position position="80"/>
    </location>
</feature>
<accession>A0A437JXB7</accession>
<feature type="binding site" evidence="2">
    <location>
        <begin position="7"/>
        <end position="14"/>
    </location>
    <ligand>
        <name>substrate</name>
    </ligand>
</feature>
<reference evidence="3 4" key="1">
    <citation type="submission" date="2019-01" db="EMBL/GenBank/DDBJ databases">
        <authorList>
            <person name="Chen W.-M."/>
        </authorList>
    </citation>
    <scope>NUCLEOTIDE SEQUENCE [LARGE SCALE GENOMIC DNA]</scope>
    <source>
        <strain evidence="3 4">ICH-3</strain>
    </source>
</reference>
<dbReference type="InterPro" id="IPR013078">
    <property type="entry name" value="His_Pase_superF_clade-1"/>
</dbReference>
<dbReference type="InterPro" id="IPR029033">
    <property type="entry name" value="His_PPase_superfam"/>
</dbReference>
<organism evidence="3 4">
    <name type="scientific">Rubrivivax albus</name>
    <dbReference type="NCBI Taxonomy" id="2499835"/>
    <lineage>
        <taxon>Bacteria</taxon>
        <taxon>Pseudomonadati</taxon>
        <taxon>Pseudomonadota</taxon>
        <taxon>Betaproteobacteria</taxon>
        <taxon>Burkholderiales</taxon>
        <taxon>Sphaerotilaceae</taxon>
        <taxon>Rubrivivax</taxon>
    </lineage>
</organism>
<dbReference type="EMBL" id="SACT01000002">
    <property type="protein sequence ID" value="RVT52324.1"/>
    <property type="molecule type" value="Genomic_DNA"/>
</dbReference>
<gene>
    <name evidence="3" type="ORF">ENE75_07680</name>
</gene>
<dbReference type="GO" id="GO:0016791">
    <property type="term" value="F:phosphatase activity"/>
    <property type="evidence" value="ECO:0007669"/>
    <property type="project" value="TreeGrafter"/>
</dbReference>
<dbReference type="Proteomes" id="UP000288178">
    <property type="component" value="Unassembled WGS sequence"/>
</dbReference>
<dbReference type="SMART" id="SM00855">
    <property type="entry name" value="PGAM"/>
    <property type="match status" value="1"/>
</dbReference>
<dbReference type="Pfam" id="PF00300">
    <property type="entry name" value="His_Phos_1"/>
    <property type="match status" value="1"/>
</dbReference>
<dbReference type="RefSeq" id="WP_128197494.1">
    <property type="nucleotide sequence ID" value="NZ_SACT01000002.1"/>
</dbReference>
<comment type="caution">
    <text evidence="3">The sequence shown here is derived from an EMBL/GenBank/DDBJ whole genome shotgun (WGS) entry which is preliminary data.</text>
</comment>
<dbReference type="AlphaFoldDB" id="A0A437JXB7"/>
<feature type="active site" description="Tele-phosphohistidine intermediate" evidence="1">
    <location>
        <position position="8"/>
    </location>
</feature>
<dbReference type="GO" id="GO:0005737">
    <property type="term" value="C:cytoplasm"/>
    <property type="evidence" value="ECO:0007669"/>
    <property type="project" value="TreeGrafter"/>
</dbReference>